<evidence type="ECO:0000313" key="2">
    <source>
        <dbReference type="Proteomes" id="UP000008311"/>
    </source>
</evidence>
<name>B9RBZ8_RICCO</name>
<protein>
    <submittedName>
        <fullName evidence="1">Uncharacterized protein</fullName>
    </submittedName>
</protein>
<dbReference type="EMBL" id="EQ973774">
    <property type="protein sequence ID" value="EEF51069.1"/>
    <property type="molecule type" value="Genomic_DNA"/>
</dbReference>
<dbReference type="AlphaFoldDB" id="B9RBZ8"/>
<evidence type="ECO:0000313" key="1">
    <source>
        <dbReference type="EMBL" id="EEF51069.1"/>
    </source>
</evidence>
<gene>
    <name evidence="1" type="ORF">RCOM_1682650</name>
</gene>
<organism evidence="1 2">
    <name type="scientific">Ricinus communis</name>
    <name type="common">Castor bean</name>
    <dbReference type="NCBI Taxonomy" id="3988"/>
    <lineage>
        <taxon>Eukaryota</taxon>
        <taxon>Viridiplantae</taxon>
        <taxon>Streptophyta</taxon>
        <taxon>Embryophyta</taxon>
        <taxon>Tracheophyta</taxon>
        <taxon>Spermatophyta</taxon>
        <taxon>Magnoliopsida</taxon>
        <taxon>eudicotyledons</taxon>
        <taxon>Gunneridae</taxon>
        <taxon>Pentapetalae</taxon>
        <taxon>rosids</taxon>
        <taxon>fabids</taxon>
        <taxon>Malpighiales</taxon>
        <taxon>Euphorbiaceae</taxon>
        <taxon>Acalyphoideae</taxon>
        <taxon>Acalypheae</taxon>
        <taxon>Ricinus</taxon>
    </lineage>
</organism>
<sequence>MLTLGDFELAKLSMSKYGNLRGVCRTLYGQRLKWELSGSNWQPTRMFGVYPFTWAVASLPDTGKVSSHEGIGIKLLVQPDVSLAGFYKNGERKDSDEENRERNKQATCCIRWTI</sequence>
<keyword evidence="2" id="KW-1185">Reference proteome</keyword>
<reference evidence="2" key="1">
    <citation type="journal article" date="2010" name="Nat. Biotechnol.">
        <title>Draft genome sequence of the oilseed species Ricinus communis.</title>
        <authorList>
            <person name="Chan A.P."/>
            <person name="Crabtree J."/>
            <person name="Zhao Q."/>
            <person name="Lorenzi H."/>
            <person name="Orvis J."/>
            <person name="Puiu D."/>
            <person name="Melake-Berhan A."/>
            <person name="Jones K.M."/>
            <person name="Redman J."/>
            <person name="Chen G."/>
            <person name="Cahoon E.B."/>
            <person name="Gedil M."/>
            <person name="Stanke M."/>
            <person name="Haas B.J."/>
            <person name="Wortman J.R."/>
            <person name="Fraser-Liggett C.M."/>
            <person name="Ravel J."/>
            <person name="Rabinowicz P.D."/>
        </authorList>
    </citation>
    <scope>NUCLEOTIDE SEQUENCE [LARGE SCALE GENOMIC DNA]</scope>
    <source>
        <strain evidence="2">cv. Hale</strain>
    </source>
</reference>
<proteinExistence type="predicted"/>
<accession>B9RBZ8</accession>
<dbReference type="InParanoid" id="B9RBZ8"/>
<dbReference type="Proteomes" id="UP000008311">
    <property type="component" value="Unassembled WGS sequence"/>
</dbReference>